<reference evidence="1 2" key="1">
    <citation type="submission" date="2017-03" db="EMBL/GenBank/DDBJ databases">
        <authorList>
            <person name="Afonso C.L."/>
            <person name="Miller P.J."/>
            <person name="Scott M.A."/>
            <person name="Spackman E."/>
            <person name="Goraichik I."/>
            <person name="Dimitrov K.M."/>
            <person name="Suarez D.L."/>
            <person name="Swayne D.E."/>
        </authorList>
    </citation>
    <scope>NUCLEOTIDE SEQUENCE [LARGE SCALE GENOMIC DNA]</scope>
    <source>
        <strain evidence="1 2">CECT 8620</strain>
    </source>
</reference>
<proteinExistence type="predicted"/>
<name>A0A1Y5SCB1_9RHOB</name>
<dbReference type="EMBL" id="FWFS01000004">
    <property type="protein sequence ID" value="SLN37479.1"/>
    <property type="molecule type" value="Genomic_DNA"/>
</dbReference>
<evidence type="ECO:0000313" key="1">
    <source>
        <dbReference type="EMBL" id="SLN37479.1"/>
    </source>
</evidence>
<evidence type="ECO:0000313" key="2">
    <source>
        <dbReference type="Proteomes" id="UP000193862"/>
    </source>
</evidence>
<gene>
    <name evidence="1" type="ORF">AQS8620_01376</name>
</gene>
<dbReference type="AlphaFoldDB" id="A0A1Y5SCB1"/>
<keyword evidence="2" id="KW-1185">Reference proteome</keyword>
<organism evidence="1 2">
    <name type="scientific">Aquimixticola soesokkakensis</name>
    <dbReference type="NCBI Taxonomy" id="1519096"/>
    <lineage>
        <taxon>Bacteria</taxon>
        <taxon>Pseudomonadati</taxon>
        <taxon>Pseudomonadota</taxon>
        <taxon>Alphaproteobacteria</taxon>
        <taxon>Rhodobacterales</taxon>
        <taxon>Paracoccaceae</taxon>
        <taxon>Aquimixticola</taxon>
    </lineage>
</organism>
<dbReference type="Proteomes" id="UP000193862">
    <property type="component" value="Unassembled WGS sequence"/>
</dbReference>
<sequence length="114" mass="11095">MPTGDLMQRIIAEADAQGAQRLVPAAPAVKRGLFATALAALGGWVSVAGLATATVAGIGIGVTSPATVGTLGLSALGLSAYSASASTQATSAASDTTYGETDYATGFYDLAVEG</sequence>
<accession>A0A1Y5SCB1</accession>
<protein>
    <submittedName>
        <fullName evidence="1">Uncharacterized protein</fullName>
    </submittedName>
</protein>